<evidence type="ECO:0000256" key="2">
    <source>
        <dbReference type="SAM" id="Phobius"/>
    </source>
</evidence>
<dbReference type="EMBL" id="QLNP01000098">
    <property type="protein sequence ID" value="RAM35877.1"/>
    <property type="molecule type" value="Genomic_DNA"/>
</dbReference>
<feature type="region of interest" description="Disordered" evidence="1">
    <location>
        <begin position="1"/>
        <end position="40"/>
    </location>
</feature>
<dbReference type="AlphaFoldDB" id="A0A328HBC6"/>
<feature type="transmembrane region" description="Helical" evidence="2">
    <location>
        <begin position="153"/>
        <end position="173"/>
    </location>
</feature>
<dbReference type="OrthoDB" id="4350935at2"/>
<feature type="compositionally biased region" description="Low complexity" evidence="1">
    <location>
        <begin position="1"/>
        <end position="11"/>
    </location>
</feature>
<dbReference type="RefSeq" id="WP_111905058.1">
    <property type="nucleotide sequence ID" value="NZ_QLNP01000098.1"/>
</dbReference>
<keyword evidence="2" id="KW-0472">Membrane</keyword>
<feature type="transmembrane region" description="Helical" evidence="2">
    <location>
        <begin position="194"/>
        <end position="216"/>
    </location>
</feature>
<reference evidence="3 4" key="1">
    <citation type="submission" date="2018-04" db="EMBL/GenBank/DDBJ databases">
        <title>Bacteria isolated from cave deposits of Manipur.</title>
        <authorList>
            <person name="Sahoo D."/>
            <person name="Sarangthem I."/>
            <person name="Nandeibam J."/>
        </authorList>
    </citation>
    <scope>NUCLEOTIDE SEQUENCE [LARGE SCALE GENOMIC DNA]</scope>
    <source>
        <strain evidence="4">mrc11</strain>
    </source>
</reference>
<sequence>MFADTRTTLTRPETRTAANSAPRYQSQRRPVTARRNRAALRTPTSRKQTVRLVLLGVLCTAGWLASLLVGHFVEFGPVLHRIGLAGHILALVLAFGTILVVDWLGLLWLLGKVHMHASPKLERATKPLIWGGLALLLASGALIQPDITNPVTAVKLGCVLILMLNGLGIAPAMHKMFALPRETRFSELGRRLRTRLLIALSISQACWWTAVLIGLVNSTLRRWTGM</sequence>
<evidence type="ECO:0008006" key="5">
    <source>
        <dbReference type="Google" id="ProtNLM"/>
    </source>
</evidence>
<keyword evidence="2" id="KW-0812">Transmembrane</keyword>
<keyword evidence="2" id="KW-1133">Transmembrane helix</keyword>
<dbReference type="Proteomes" id="UP000249166">
    <property type="component" value="Unassembled WGS sequence"/>
</dbReference>
<feature type="transmembrane region" description="Helical" evidence="2">
    <location>
        <begin position="85"/>
        <end position="108"/>
    </location>
</feature>
<evidence type="ECO:0000313" key="4">
    <source>
        <dbReference type="Proteomes" id="UP000249166"/>
    </source>
</evidence>
<evidence type="ECO:0000256" key="1">
    <source>
        <dbReference type="SAM" id="MobiDB-lite"/>
    </source>
</evidence>
<feature type="compositionally biased region" description="Polar residues" evidence="1">
    <location>
        <begin position="17"/>
        <end position="29"/>
    </location>
</feature>
<proteinExistence type="predicted"/>
<comment type="caution">
    <text evidence="3">The sequence shown here is derived from an EMBL/GenBank/DDBJ whole genome shotgun (WGS) entry which is preliminary data.</text>
</comment>
<evidence type="ECO:0000313" key="3">
    <source>
        <dbReference type="EMBL" id="RAM35877.1"/>
    </source>
</evidence>
<accession>A0A328HBC6</accession>
<protein>
    <recommendedName>
        <fullName evidence="5">DUF2269 domain-containing protein</fullName>
    </recommendedName>
</protein>
<gene>
    <name evidence="3" type="ORF">DBZ45_17070</name>
</gene>
<feature type="transmembrane region" description="Helical" evidence="2">
    <location>
        <begin position="128"/>
        <end position="147"/>
    </location>
</feature>
<name>A0A328HBC6_ARTGO</name>
<feature type="transmembrane region" description="Helical" evidence="2">
    <location>
        <begin position="52"/>
        <end position="73"/>
    </location>
</feature>
<organism evidence="3 4">
    <name type="scientific">Arthrobacter globiformis</name>
    <dbReference type="NCBI Taxonomy" id="1665"/>
    <lineage>
        <taxon>Bacteria</taxon>
        <taxon>Bacillati</taxon>
        <taxon>Actinomycetota</taxon>
        <taxon>Actinomycetes</taxon>
        <taxon>Micrococcales</taxon>
        <taxon>Micrococcaceae</taxon>
        <taxon>Arthrobacter</taxon>
    </lineage>
</organism>